<keyword evidence="10 12" id="KW-1133">Transmembrane helix</keyword>
<dbReference type="InterPro" id="IPR011701">
    <property type="entry name" value="MFS"/>
</dbReference>
<evidence type="ECO:0000256" key="6">
    <source>
        <dbReference type="ARBA" id="ARBA00022692"/>
    </source>
</evidence>
<dbReference type="Gene3D" id="3.40.50.1460">
    <property type="match status" value="1"/>
</dbReference>
<dbReference type="Pfam" id="PF07690">
    <property type="entry name" value="MFS_1"/>
    <property type="match status" value="2"/>
</dbReference>
<evidence type="ECO:0000256" key="7">
    <source>
        <dbReference type="ARBA" id="ARBA00022729"/>
    </source>
</evidence>
<feature type="transmembrane region" description="Helical" evidence="12">
    <location>
        <begin position="1233"/>
        <end position="1249"/>
    </location>
</feature>
<comment type="similarity">
    <text evidence="3">Belongs to the peptidase C13 family.</text>
</comment>
<feature type="transmembrane region" description="Helical" evidence="12">
    <location>
        <begin position="588"/>
        <end position="609"/>
    </location>
</feature>
<keyword evidence="7" id="KW-0732">Signal</keyword>
<dbReference type="SUPFAM" id="SSF103473">
    <property type="entry name" value="MFS general substrate transporter"/>
    <property type="match status" value="2"/>
</dbReference>
<feature type="transmembrane region" description="Helical" evidence="12">
    <location>
        <begin position="1282"/>
        <end position="1304"/>
    </location>
</feature>
<keyword evidence="8" id="KW-0378">Hydrolase</keyword>
<feature type="transmembrane region" description="Helical" evidence="12">
    <location>
        <begin position="968"/>
        <end position="988"/>
    </location>
</feature>
<feature type="domain" description="Major facilitator superfamily (MFS) profile" evidence="13">
    <location>
        <begin position="393"/>
        <end position="864"/>
    </location>
</feature>
<keyword evidence="6 12" id="KW-0812">Transmembrane</keyword>
<dbReference type="GO" id="GO:0016020">
    <property type="term" value="C:membrane"/>
    <property type="evidence" value="ECO:0007669"/>
    <property type="project" value="UniProtKB-SubCell"/>
</dbReference>
<dbReference type="WBParaSite" id="TCONS_00011420.p1">
    <property type="protein sequence ID" value="TCONS_00011420.p1"/>
    <property type="gene ID" value="XLOC_005803"/>
</dbReference>
<feature type="transmembrane region" description="Helical" evidence="12">
    <location>
        <begin position="688"/>
        <end position="710"/>
    </location>
</feature>
<proteinExistence type="inferred from homology"/>
<dbReference type="Gene3D" id="1.20.1250.20">
    <property type="entry name" value="MFS general substrate transporter like domains"/>
    <property type="match status" value="4"/>
</dbReference>
<organism evidence="14 15">
    <name type="scientific">Strongyloides stercoralis</name>
    <name type="common">Threadworm</name>
    <dbReference type="NCBI Taxonomy" id="6248"/>
    <lineage>
        <taxon>Eukaryota</taxon>
        <taxon>Metazoa</taxon>
        <taxon>Ecdysozoa</taxon>
        <taxon>Nematoda</taxon>
        <taxon>Chromadorea</taxon>
        <taxon>Rhabditida</taxon>
        <taxon>Tylenchina</taxon>
        <taxon>Panagrolaimomorpha</taxon>
        <taxon>Strongyloidoidea</taxon>
        <taxon>Strongyloididae</taxon>
        <taxon>Strongyloides</taxon>
    </lineage>
</organism>
<evidence type="ECO:0000313" key="15">
    <source>
        <dbReference type="WBParaSite" id="TCONS_00011420.p1"/>
    </source>
</evidence>
<keyword evidence="5" id="KW-0645">Protease</keyword>
<feature type="transmembrane region" description="Helical" evidence="12">
    <location>
        <begin position="1255"/>
        <end position="1277"/>
    </location>
</feature>
<comment type="catalytic activity">
    <reaction evidence="1">
        <text>Hydrolysis of proteins and small molecule substrates at -Asn-|-Xaa- bonds.</text>
        <dbReference type="EC" id="3.4.22.34"/>
    </reaction>
</comment>
<dbReference type="InterPro" id="IPR020846">
    <property type="entry name" value="MFS_dom"/>
</dbReference>
<dbReference type="InterPro" id="IPR050382">
    <property type="entry name" value="MFS_Na/Anion_cotransporter"/>
</dbReference>
<dbReference type="PRINTS" id="PR00776">
    <property type="entry name" value="HEMOGLOBNASE"/>
</dbReference>
<evidence type="ECO:0000313" key="14">
    <source>
        <dbReference type="Proteomes" id="UP000035681"/>
    </source>
</evidence>
<dbReference type="PANTHER" id="PTHR11662:SF405">
    <property type="entry name" value="PROTEIN CBG12249"/>
    <property type="match status" value="1"/>
</dbReference>
<feature type="transmembrane region" description="Helical" evidence="12">
    <location>
        <begin position="802"/>
        <end position="822"/>
    </location>
</feature>
<evidence type="ECO:0000256" key="11">
    <source>
        <dbReference type="ARBA" id="ARBA00023136"/>
    </source>
</evidence>
<evidence type="ECO:0000256" key="4">
    <source>
        <dbReference type="ARBA" id="ARBA00012628"/>
    </source>
</evidence>
<evidence type="ECO:0000256" key="3">
    <source>
        <dbReference type="ARBA" id="ARBA00009941"/>
    </source>
</evidence>
<dbReference type="PANTHER" id="PTHR11662">
    <property type="entry name" value="SOLUTE CARRIER FAMILY 17"/>
    <property type="match status" value="1"/>
</dbReference>
<feature type="transmembrane region" description="Helical" evidence="12">
    <location>
        <begin position="886"/>
        <end position="903"/>
    </location>
</feature>
<dbReference type="Proteomes" id="UP000035681">
    <property type="component" value="Unplaced"/>
</dbReference>
<accession>A0AAF5DEX4</accession>
<dbReference type="InterPro" id="IPR001096">
    <property type="entry name" value="Peptidase_C13"/>
</dbReference>
<evidence type="ECO:0000256" key="5">
    <source>
        <dbReference type="ARBA" id="ARBA00022670"/>
    </source>
</evidence>
<feature type="transmembrane region" description="Helical" evidence="12">
    <location>
        <begin position="521"/>
        <end position="541"/>
    </location>
</feature>
<dbReference type="GO" id="GO:0004197">
    <property type="term" value="F:cysteine-type endopeptidase activity"/>
    <property type="evidence" value="ECO:0007669"/>
    <property type="project" value="UniProtKB-EC"/>
</dbReference>
<feature type="transmembrane region" description="Helical" evidence="12">
    <location>
        <begin position="1088"/>
        <end position="1108"/>
    </location>
</feature>
<dbReference type="GO" id="GO:0006508">
    <property type="term" value="P:proteolysis"/>
    <property type="evidence" value="ECO:0007669"/>
    <property type="project" value="UniProtKB-KW"/>
</dbReference>
<keyword evidence="14" id="KW-1185">Reference proteome</keyword>
<evidence type="ECO:0000256" key="2">
    <source>
        <dbReference type="ARBA" id="ARBA00004141"/>
    </source>
</evidence>
<dbReference type="FunFam" id="3.40.50.1460:FF:000006">
    <property type="entry name" value="Legumain"/>
    <property type="match status" value="1"/>
</dbReference>
<feature type="transmembrane region" description="Helical" evidence="12">
    <location>
        <begin position="642"/>
        <end position="668"/>
    </location>
</feature>
<sequence length="1381" mass="156556">LLIAGSSGWENYRHQADIGHAYKILIERNIPKENIVVFAYDDIANNAMNPFPGKIYNHPSLKEDVYNGLEIDYKGDDVNENNFLCALSGDKGCLKGTGTGRVIESTKDDDVFVYYADHGAYGILGLPNGFIQRDHVMTTLNQMNQDKKFRKLVFYIEACESGSIFENLQSNINIFGVTASSGNESSYAAYCSGDHGLPCLGDEFSVNWIENSQVDYDDKYLVKTQVDTVKSKTLMSHVQRFGDCEVPKEELRDFQGEFSCNHTKSIKPKVGRYDAKDYPMVSSRDADMKYYQSLINSNLQTKIRINAMLSLEKLKQTKDNNLQIVRKITDTLGLNFDNLQNQIPVYKKIVDEKHNILFKHLQATCGNIGKNTDMMTYSKKNGRKHDISLRFHVVLLLMTGMTLFYYARTTIGLSMICMINSTYLEDKKNTKPVVEKKCQYIYNISKGESKNFEGTINWDEEIQNYIISSNFWGLLLTIFIAGVIVNKISPKKIIILSGSILLITTAIFPILTIYWNYKLVIISRFIFGIGEAFWAPSFNYILSNWIPLNEKSLAVGIYTSGVQIAILLGNPITGIFCNSTFGWPGTFYFSSLLILIYIIIWIIVIENCYKNDKWITKNEYIYLSKLISINEINKKRKNIKILWFKIFTSLPLLSIIFCRISEMIYIVFSTTFLPLYLHDTLNINIMSNSIYSSIPFVAQIISKITIGIIVEKLQRKKILTPTQCVKICQFISGIGVLIGFLIIPHISDCTNPSLIVLTFSIVFFFFGISANGFFTSILGAALTPYIISFLKNLNKSKGWDNVLYFIGLIWFLTSIFFTIFGYGEEQEWVEDISTNKYENRNLLHYSLKYFICKLLIPLIQKKEKIIIRGKLIILVVIKMSEESRRFHVTLLLMIGICLFFFARTNLGLSMVCMINSTAVNLENSHENNEKILLIPDKCIVNSFINNSYEKKPKDYGGTFNWNINVQNLILSGNFYGAILTIVPAGILADRSSPKNLLLITAAFFFISSVLFPYLAYNYGYVPLIISRVFMGLGEGISSPAFNHILSNWIPKAESPVAISIYTSGVQLAGFIGNPITAYFCDSTFGWSGVFYLLSFCLIIWSFLWGITVQNKFHKAKWMHETERIYLEAHMTTHKNKGLSKKFSIPWISMITSLPLLSTLICNFFAMIYNFFVTMYLPTYFKDTLYVSVVDNGLYSSLPFVAQGISKIGWGYLMTHLQRKKILTSTQSVKLSQGISGVGVAIGFYILPLLTDCTKAYLSVGCFLWISIFFGICASGFLVSHIILAPAIIGLVTSIFNITALLGAISSPWLVSLLKHPNDPEGWNVVLYVLGSLWLLSSIFFIIFGSGEPQTWGIRKELHQDDLLLNDTKNKDVSLKLNETKL</sequence>
<dbReference type="InterPro" id="IPR036259">
    <property type="entry name" value="MFS_trans_sf"/>
</dbReference>
<feature type="transmembrane region" description="Helical" evidence="12">
    <location>
        <begin position="1324"/>
        <end position="1345"/>
    </location>
</feature>
<keyword evidence="11 12" id="KW-0472">Membrane</keyword>
<feature type="transmembrane region" description="Helical" evidence="12">
    <location>
        <begin position="387"/>
        <end position="406"/>
    </location>
</feature>
<protein>
    <recommendedName>
        <fullName evidence="4">legumain</fullName>
        <ecNumber evidence="4">3.4.22.34</ecNumber>
    </recommendedName>
</protein>
<keyword evidence="9" id="KW-0788">Thiol protease</keyword>
<feature type="transmembrane region" description="Helical" evidence="12">
    <location>
        <begin position="553"/>
        <end position="576"/>
    </location>
</feature>
<dbReference type="PROSITE" id="PS50850">
    <property type="entry name" value="MFS"/>
    <property type="match status" value="2"/>
</dbReference>
<feature type="domain" description="Major facilitator superfamily (MFS) profile" evidence="13">
    <location>
        <begin position="888"/>
        <end position="1348"/>
    </location>
</feature>
<dbReference type="AlphaFoldDB" id="A0AAF5DEX4"/>
<evidence type="ECO:0000259" key="13">
    <source>
        <dbReference type="PROSITE" id="PS50850"/>
    </source>
</evidence>
<feature type="transmembrane region" description="Helical" evidence="12">
    <location>
        <begin position="753"/>
        <end position="782"/>
    </location>
</feature>
<dbReference type="GO" id="GO:0006820">
    <property type="term" value="P:monoatomic anion transport"/>
    <property type="evidence" value="ECO:0007669"/>
    <property type="project" value="TreeGrafter"/>
</dbReference>
<evidence type="ECO:0000256" key="1">
    <source>
        <dbReference type="ARBA" id="ARBA00000810"/>
    </source>
</evidence>
<name>A0AAF5DEX4_STRER</name>
<dbReference type="EC" id="3.4.22.34" evidence="4"/>
<feature type="transmembrane region" description="Helical" evidence="12">
    <location>
        <begin position="1144"/>
        <end position="1172"/>
    </location>
</feature>
<evidence type="ECO:0000256" key="8">
    <source>
        <dbReference type="ARBA" id="ARBA00022801"/>
    </source>
</evidence>
<feature type="transmembrane region" description="Helical" evidence="12">
    <location>
        <begin position="465"/>
        <end position="486"/>
    </location>
</feature>
<feature type="transmembrane region" description="Helical" evidence="12">
    <location>
        <begin position="730"/>
        <end position="747"/>
    </location>
</feature>
<comment type="subcellular location">
    <subcellularLocation>
        <location evidence="2">Membrane</location>
        <topology evidence="2">Multi-pass membrane protein</topology>
    </subcellularLocation>
</comment>
<evidence type="ECO:0000256" key="10">
    <source>
        <dbReference type="ARBA" id="ARBA00022989"/>
    </source>
</evidence>
<dbReference type="Pfam" id="PF01650">
    <property type="entry name" value="Peptidase_C13"/>
    <property type="match status" value="1"/>
</dbReference>
<dbReference type="GO" id="GO:0022857">
    <property type="term" value="F:transmembrane transporter activity"/>
    <property type="evidence" value="ECO:0007669"/>
    <property type="project" value="InterPro"/>
</dbReference>
<reference evidence="15" key="1">
    <citation type="submission" date="2024-02" db="UniProtKB">
        <authorList>
            <consortium name="WormBaseParasite"/>
        </authorList>
    </citation>
    <scope>IDENTIFICATION</scope>
</reference>
<feature type="transmembrane region" description="Helical" evidence="12">
    <location>
        <begin position="493"/>
        <end position="515"/>
    </location>
</feature>
<evidence type="ECO:0000256" key="9">
    <source>
        <dbReference type="ARBA" id="ARBA00022807"/>
    </source>
</evidence>
<evidence type="ECO:0000256" key="12">
    <source>
        <dbReference type="SAM" id="Phobius"/>
    </source>
</evidence>
<feature type="transmembrane region" description="Helical" evidence="12">
    <location>
        <begin position="995"/>
        <end position="1016"/>
    </location>
</feature>